<sequence length="325" mass="37205">MKDCYRDQISAAIDALKKKKTINHFYFVACGGSKAFLQVASYIFDKEIETPSSIYSANDFNYRSPKALNENSIVITCSHSGTTPETVEATRISRQKGALTIALSNQQDSPLWQAAEFPIQYEWGPEVDVSDLNKGILYGLIFSILNTLNPCEKYEHAIQAVDQLNTWTVNAKEKFAERTKTWAKELKRESLIYTMGNGANEGECYSFSICWMMEMQWINSSFIHSGEYFHGPFEITDFDVPFLIVKTLGNNRKLDDRAYNFCSKFSEKVYLVDAEELDLTGLDESLKEYFATPILAAVLRQLVEALAFERGHSLSVRRYMWQMKY</sequence>
<dbReference type="InterPro" id="IPR024713">
    <property type="entry name" value="Fructosamine_deglycase_FrlB"/>
</dbReference>
<dbReference type="InterPro" id="IPR001347">
    <property type="entry name" value="SIS_dom"/>
</dbReference>
<proteinExistence type="predicted"/>
<dbReference type="GO" id="GO:0006487">
    <property type="term" value="P:protein N-linked glycosylation"/>
    <property type="evidence" value="ECO:0007669"/>
    <property type="project" value="TreeGrafter"/>
</dbReference>
<dbReference type="Proteomes" id="UP000198752">
    <property type="component" value="Unassembled WGS sequence"/>
</dbReference>
<evidence type="ECO:0000313" key="4">
    <source>
        <dbReference type="Proteomes" id="UP000198752"/>
    </source>
</evidence>
<dbReference type="OrthoDB" id="9782098at2"/>
<gene>
    <name evidence="3" type="ORF">SAMN02982927_02780</name>
</gene>
<name>A0A1I2UPS0_9BACL</name>
<dbReference type="InterPro" id="IPR035490">
    <property type="entry name" value="GlmS/FrlB_SIS"/>
</dbReference>
<dbReference type="PROSITE" id="PS51464">
    <property type="entry name" value="SIS"/>
    <property type="match status" value="1"/>
</dbReference>
<dbReference type="GO" id="GO:0006047">
    <property type="term" value="P:UDP-N-acetylglucosamine metabolic process"/>
    <property type="evidence" value="ECO:0007669"/>
    <property type="project" value="TreeGrafter"/>
</dbReference>
<dbReference type="Gene3D" id="3.40.50.12570">
    <property type="match status" value="1"/>
</dbReference>
<organism evidence="3 4">
    <name type="scientific">Sporolactobacillus nakayamae</name>
    <dbReference type="NCBI Taxonomy" id="269670"/>
    <lineage>
        <taxon>Bacteria</taxon>
        <taxon>Bacillati</taxon>
        <taxon>Bacillota</taxon>
        <taxon>Bacilli</taxon>
        <taxon>Bacillales</taxon>
        <taxon>Sporolactobacillaceae</taxon>
        <taxon>Sporolactobacillus</taxon>
    </lineage>
</organism>
<comment type="subunit">
    <text evidence="1">Homooctamer.</text>
</comment>
<dbReference type="EC" id="3.5.-.-" evidence="1"/>
<dbReference type="Gene3D" id="1.10.10.2240">
    <property type="match status" value="1"/>
</dbReference>
<dbReference type="STRING" id="269670.SAMN02982927_02780"/>
<dbReference type="EMBL" id="FOOY01000022">
    <property type="protein sequence ID" value="SFG79122.1"/>
    <property type="molecule type" value="Genomic_DNA"/>
</dbReference>
<evidence type="ECO:0000259" key="2">
    <source>
        <dbReference type="PROSITE" id="PS51464"/>
    </source>
</evidence>
<dbReference type="CDD" id="cd05710">
    <property type="entry name" value="SIS_1"/>
    <property type="match status" value="1"/>
</dbReference>
<dbReference type="SUPFAM" id="SSF53697">
    <property type="entry name" value="SIS domain"/>
    <property type="match status" value="1"/>
</dbReference>
<dbReference type="PANTHER" id="PTHR10937">
    <property type="entry name" value="GLUCOSAMINE--FRUCTOSE-6-PHOSPHATE AMINOTRANSFERASE, ISOMERIZING"/>
    <property type="match status" value="1"/>
</dbReference>
<dbReference type="CDD" id="cd05009">
    <property type="entry name" value="SIS_GlmS_GlmD_2"/>
    <property type="match status" value="1"/>
</dbReference>
<comment type="function">
    <text evidence="1">Catalyzes the conversion of a range of fructosamine 6-phosphates to glucose 6-phosphate and a free amino acid.</text>
</comment>
<keyword evidence="4" id="KW-1185">Reference proteome</keyword>
<evidence type="ECO:0000313" key="3">
    <source>
        <dbReference type="EMBL" id="SFG79122.1"/>
    </source>
</evidence>
<dbReference type="InterPro" id="IPR046348">
    <property type="entry name" value="SIS_dom_sf"/>
</dbReference>
<dbReference type="GO" id="GO:0006002">
    <property type="term" value="P:fructose 6-phosphate metabolic process"/>
    <property type="evidence" value="ECO:0007669"/>
    <property type="project" value="TreeGrafter"/>
</dbReference>
<accession>A0A1I2UPS0</accession>
<dbReference type="GO" id="GO:0004360">
    <property type="term" value="F:glutamine-fructose-6-phosphate transaminase (isomerizing) activity"/>
    <property type="evidence" value="ECO:0007669"/>
    <property type="project" value="TreeGrafter"/>
</dbReference>
<dbReference type="RefSeq" id="WP_093673961.1">
    <property type="nucleotide sequence ID" value="NZ_FOOY01000022.1"/>
</dbReference>
<protein>
    <recommendedName>
        <fullName evidence="1">Fructosamine deglycase</fullName>
        <ecNumber evidence="1">3.5.-.-</ecNumber>
    </recommendedName>
</protein>
<keyword evidence="1" id="KW-0378">Hydrolase</keyword>
<evidence type="ECO:0000256" key="1">
    <source>
        <dbReference type="PIRNR" id="PIRNR009290"/>
    </source>
</evidence>
<dbReference type="PIRSF" id="PIRSF009290">
    <property type="entry name" value="FrlB"/>
    <property type="match status" value="1"/>
</dbReference>
<dbReference type="AlphaFoldDB" id="A0A1I2UPS0"/>
<feature type="domain" description="SIS" evidence="2">
    <location>
        <begin position="12"/>
        <end position="150"/>
    </location>
</feature>
<dbReference type="InterPro" id="IPR035488">
    <property type="entry name" value="FrlB_SIS"/>
</dbReference>
<dbReference type="PANTHER" id="PTHR10937:SF14">
    <property type="entry name" value="FRUCTOSELYSINE 6-PHOSPHATE DEGLYCASE"/>
    <property type="match status" value="1"/>
</dbReference>
<reference evidence="4" key="1">
    <citation type="submission" date="2016-10" db="EMBL/GenBank/DDBJ databases">
        <authorList>
            <person name="Varghese N."/>
            <person name="Submissions S."/>
        </authorList>
    </citation>
    <scope>NUCLEOTIDE SEQUENCE [LARGE SCALE GENOMIC DNA]</scope>
    <source>
        <strain evidence="4">ATCC 700379</strain>
    </source>
</reference>
<keyword evidence="1" id="KW-0119">Carbohydrate metabolism</keyword>
<dbReference type="Pfam" id="PF01380">
    <property type="entry name" value="SIS"/>
    <property type="match status" value="1"/>
</dbReference>
<dbReference type="GO" id="GO:0016787">
    <property type="term" value="F:hydrolase activity"/>
    <property type="evidence" value="ECO:0007669"/>
    <property type="project" value="UniProtKB-KW"/>
</dbReference>
<dbReference type="GO" id="GO:0097367">
    <property type="term" value="F:carbohydrate derivative binding"/>
    <property type="evidence" value="ECO:0007669"/>
    <property type="project" value="InterPro"/>
</dbReference>
<dbReference type="Gene3D" id="3.40.50.10490">
    <property type="entry name" value="Glucose-6-phosphate isomerase like protein, domain 1"/>
    <property type="match status" value="1"/>
</dbReference>